<proteinExistence type="predicted"/>
<evidence type="ECO:0000259" key="1">
    <source>
        <dbReference type="Pfam" id="PF14280"/>
    </source>
</evidence>
<gene>
    <name evidence="2" type="ORF">GWR21_09685</name>
</gene>
<dbReference type="RefSeq" id="WP_162331544.1">
    <property type="nucleotide sequence ID" value="NZ_CP048113.1"/>
</dbReference>
<feature type="domain" description="DUF4365" evidence="1">
    <location>
        <begin position="9"/>
        <end position="161"/>
    </location>
</feature>
<evidence type="ECO:0000313" key="2">
    <source>
        <dbReference type="EMBL" id="QHS59849.1"/>
    </source>
</evidence>
<dbReference type="Proteomes" id="UP000476411">
    <property type="component" value="Chromosome"/>
</dbReference>
<protein>
    <submittedName>
        <fullName evidence="2">DUF4365 domain-containing protein</fullName>
    </submittedName>
</protein>
<name>A0A6B9ZDL5_9BACT</name>
<keyword evidence="3" id="KW-1185">Reference proteome</keyword>
<dbReference type="Pfam" id="PF14280">
    <property type="entry name" value="DUF4365"/>
    <property type="match status" value="1"/>
</dbReference>
<dbReference type="InterPro" id="IPR025375">
    <property type="entry name" value="DUF4365"/>
</dbReference>
<sequence>MLTENKVKEHLSIAYVKAVAAACNFACEDTTTDFDSVDVTITCNGWLVPGSSTVRSPDLKIQLKATENLTLNANSDYPFSLPLKNYDDLRANVLSPRILVVLHLPSNRIDWLSHSPNDLIIRNCAYYVNLNGLPDSANTTNVTIYLPSVNIFSPSTLTDLMIKVSKQQRI</sequence>
<evidence type="ECO:0000313" key="3">
    <source>
        <dbReference type="Proteomes" id="UP000476411"/>
    </source>
</evidence>
<dbReference type="KEGG" id="chih:GWR21_09685"/>
<reference evidence="2 3" key="1">
    <citation type="submission" date="2020-01" db="EMBL/GenBank/DDBJ databases">
        <title>Complete genome sequence of Chitinophaga sp. H33E-04 isolated from quinoa roots.</title>
        <authorList>
            <person name="Weon H.-Y."/>
            <person name="Lee S.A."/>
        </authorList>
    </citation>
    <scope>NUCLEOTIDE SEQUENCE [LARGE SCALE GENOMIC DNA]</scope>
    <source>
        <strain evidence="2 3">H33E-04</strain>
    </source>
</reference>
<dbReference type="AlphaFoldDB" id="A0A6B9ZDL5"/>
<accession>A0A6B9ZDL5</accession>
<organism evidence="2 3">
    <name type="scientific">Chitinophaga agri</name>
    <dbReference type="NCBI Taxonomy" id="2703787"/>
    <lineage>
        <taxon>Bacteria</taxon>
        <taxon>Pseudomonadati</taxon>
        <taxon>Bacteroidota</taxon>
        <taxon>Chitinophagia</taxon>
        <taxon>Chitinophagales</taxon>
        <taxon>Chitinophagaceae</taxon>
        <taxon>Chitinophaga</taxon>
    </lineage>
</organism>
<dbReference type="EMBL" id="CP048113">
    <property type="protein sequence ID" value="QHS59849.1"/>
    <property type="molecule type" value="Genomic_DNA"/>
</dbReference>